<accession>A0A066WGT7</accession>
<dbReference type="STRING" id="1037660.A0A066WGT7"/>
<evidence type="ECO:0000256" key="2">
    <source>
        <dbReference type="ARBA" id="ARBA00005648"/>
    </source>
</evidence>
<evidence type="ECO:0000256" key="5">
    <source>
        <dbReference type="ARBA" id="ARBA00023136"/>
    </source>
</evidence>
<dbReference type="HOGENOM" id="CLU_034705_1_0_1"/>
<dbReference type="Pfam" id="PF07970">
    <property type="entry name" value="COPIIcoated_ERV"/>
    <property type="match status" value="1"/>
</dbReference>
<dbReference type="GeneID" id="25263509"/>
<dbReference type="RefSeq" id="XP_013246051.1">
    <property type="nucleotide sequence ID" value="XM_013390597.1"/>
</dbReference>
<evidence type="ECO:0000313" key="11">
    <source>
        <dbReference type="Proteomes" id="UP000027361"/>
    </source>
</evidence>
<comment type="similarity">
    <text evidence="2">Belongs to the ERGIC family.</text>
</comment>
<protein>
    <submittedName>
        <fullName evidence="10">DUF1692-domain-containing protein</fullName>
    </submittedName>
</protein>
<dbReference type="GO" id="GO:0006888">
    <property type="term" value="P:endoplasmic reticulum to Golgi vesicle-mediated transport"/>
    <property type="evidence" value="ECO:0007669"/>
    <property type="project" value="TreeGrafter"/>
</dbReference>
<evidence type="ECO:0000313" key="10">
    <source>
        <dbReference type="EMBL" id="KDN53212.1"/>
    </source>
</evidence>
<comment type="caution">
    <text evidence="10">The sequence shown here is derived from an EMBL/GenBank/DDBJ whole genome shotgun (WGS) entry which is preliminary data.</text>
</comment>
<feature type="region of interest" description="Disordered" evidence="6">
    <location>
        <begin position="340"/>
        <end position="361"/>
    </location>
</feature>
<evidence type="ECO:0000256" key="1">
    <source>
        <dbReference type="ARBA" id="ARBA00004141"/>
    </source>
</evidence>
<dbReference type="GO" id="GO:0006890">
    <property type="term" value="P:retrograde vesicle-mediated transport, Golgi to endoplasmic reticulum"/>
    <property type="evidence" value="ECO:0007669"/>
    <property type="project" value="TreeGrafter"/>
</dbReference>
<gene>
    <name evidence="10" type="ORF">K437DRAFT_253226</name>
</gene>
<reference evidence="10 11" key="1">
    <citation type="submission" date="2014-05" db="EMBL/GenBank/DDBJ databases">
        <title>Draft genome sequence of a rare smut relative, Tilletiaria anomala UBC 951.</title>
        <authorList>
            <consortium name="DOE Joint Genome Institute"/>
            <person name="Toome M."/>
            <person name="Kuo A."/>
            <person name="Henrissat B."/>
            <person name="Lipzen A."/>
            <person name="Tritt A."/>
            <person name="Yoshinaga Y."/>
            <person name="Zane M."/>
            <person name="Barry K."/>
            <person name="Grigoriev I.V."/>
            <person name="Spatafora J.W."/>
            <person name="Aimea M.C."/>
        </authorList>
    </citation>
    <scope>NUCLEOTIDE SEQUENCE [LARGE SCALE GENOMIC DNA]</scope>
    <source>
        <strain evidence="10 11">UBC 951</strain>
    </source>
</reference>
<dbReference type="Pfam" id="PF13850">
    <property type="entry name" value="ERGIC_N"/>
    <property type="match status" value="1"/>
</dbReference>
<comment type="subcellular location">
    <subcellularLocation>
        <location evidence="1">Membrane</location>
        <topology evidence="1">Multi-pass membrane protein</topology>
    </subcellularLocation>
</comment>
<proteinExistence type="inferred from homology"/>
<feature type="domain" description="Endoplasmic reticulum vesicle transporter C-terminal" evidence="8">
    <location>
        <begin position="146"/>
        <end position="414"/>
    </location>
</feature>
<dbReference type="GO" id="GO:0030134">
    <property type="term" value="C:COPII-coated ER to Golgi transport vesicle"/>
    <property type="evidence" value="ECO:0007669"/>
    <property type="project" value="TreeGrafter"/>
</dbReference>
<sequence length="448" mass="49202">MGRNGGLFGRLRGIDAFGKTMDDVRIRTNVGAIITLVSAFLIVFLTIGEFMDYRRVHTKNSLVVDVSRGEKLTVHLDITFPRVPCYLLSLDIMDISGEHQNDIQHDIIRTRLSHSGLPVEEGKRGLRGEANDIAAVKGKVGYCGECYGGQPPESGCCNTCDEVRESYVRRGWSFSKPDGIEQCVAEHWSEKIKEQNKEGCNVAGLVHVNKVVGNFHLSPGRAFQANSVHIHDLVPYLAGTGAEHHDFGHIINKFGFGSEEEFHMSKDKQRPEDNGIKKKLGVVDPLNGVHAHTEKSQFMFQYFVKVVGTEYQKLDGQMLKTHQYSVTQYERDLDPGANANAAAEQGRKMGSGHQKAPEPHQTQHGFVGVPGVFFNYEISALKTVHTESRQTLAHFLTNTCAIVGGILTVAGLLDGIIYNGRMHLGGGKTDYAGASDGLGYASANGKFM</sequence>
<evidence type="ECO:0000259" key="9">
    <source>
        <dbReference type="Pfam" id="PF13850"/>
    </source>
</evidence>
<feature type="domain" description="Endoplasmic reticulum vesicle transporter N-terminal" evidence="9">
    <location>
        <begin position="11"/>
        <end position="100"/>
    </location>
</feature>
<dbReference type="OMA" id="QRHEGCR"/>
<dbReference type="PANTHER" id="PTHR10984:SF25">
    <property type="entry name" value="ENDOPLASMIC RETICULUM-GOLGI INTERMEDIATE COMPARTMENT PROTEIN 3"/>
    <property type="match status" value="1"/>
</dbReference>
<dbReference type="InterPro" id="IPR012936">
    <property type="entry name" value="Erv_C"/>
</dbReference>
<dbReference type="GO" id="GO:0000139">
    <property type="term" value="C:Golgi membrane"/>
    <property type="evidence" value="ECO:0007669"/>
    <property type="project" value="TreeGrafter"/>
</dbReference>
<keyword evidence="3 7" id="KW-0812">Transmembrane</keyword>
<name>A0A066WGT7_TILAU</name>
<dbReference type="InterPro" id="IPR039542">
    <property type="entry name" value="Erv_N"/>
</dbReference>
<dbReference type="FunCoup" id="A0A066WGT7">
    <property type="interactions" value="340"/>
</dbReference>
<evidence type="ECO:0000256" key="6">
    <source>
        <dbReference type="SAM" id="MobiDB-lite"/>
    </source>
</evidence>
<keyword evidence="11" id="KW-1185">Reference proteome</keyword>
<dbReference type="InterPro" id="IPR045888">
    <property type="entry name" value="Erv"/>
</dbReference>
<evidence type="ECO:0000256" key="4">
    <source>
        <dbReference type="ARBA" id="ARBA00022989"/>
    </source>
</evidence>
<keyword evidence="4 7" id="KW-1133">Transmembrane helix</keyword>
<dbReference type="InParanoid" id="A0A066WGT7"/>
<dbReference type="AlphaFoldDB" id="A0A066WGT7"/>
<feature type="transmembrane region" description="Helical" evidence="7">
    <location>
        <begin position="30"/>
        <end position="51"/>
    </location>
</feature>
<dbReference type="PANTHER" id="PTHR10984">
    <property type="entry name" value="ENDOPLASMIC RETICULUM-GOLGI INTERMEDIATE COMPARTMENT PROTEIN"/>
    <property type="match status" value="1"/>
</dbReference>
<evidence type="ECO:0000256" key="7">
    <source>
        <dbReference type="SAM" id="Phobius"/>
    </source>
</evidence>
<organism evidence="10 11">
    <name type="scientific">Tilletiaria anomala (strain ATCC 24038 / CBS 436.72 / UBC 951)</name>
    <dbReference type="NCBI Taxonomy" id="1037660"/>
    <lineage>
        <taxon>Eukaryota</taxon>
        <taxon>Fungi</taxon>
        <taxon>Dikarya</taxon>
        <taxon>Basidiomycota</taxon>
        <taxon>Ustilaginomycotina</taxon>
        <taxon>Exobasidiomycetes</taxon>
        <taxon>Georgefischeriales</taxon>
        <taxon>Tilletiariaceae</taxon>
        <taxon>Tilletiaria</taxon>
    </lineage>
</organism>
<evidence type="ECO:0000256" key="3">
    <source>
        <dbReference type="ARBA" id="ARBA00022692"/>
    </source>
</evidence>
<evidence type="ECO:0000259" key="8">
    <source>
        <dbReference type="Pfam" id="PF07970"/>
    </source>
</evidence>
<dbReference type="OrthoDB" id="10266265at2759"/>
<dbReference type="GO" id="GO:0005789">
    <property type="term" value="C:endoplasmic reticulum membrane"/>
    <property type="evidence" value="ECO:0007669"/>
    <property type="project" value="TreeGrafter"/>
</dbReference>
<dbReference type="EMBL" id="JMSN01000003">
    <property type="protein sequence ID" value="KDN53212.1"/>
    <property type="molecule type" value="Genomic_DNA"/>
</dbReference>
<keyword evidence="5 7" id="KW-0472">Membrane</keyword>
<dbReference type="Proteomes" id="UP000027361">
    <property type="component" value="Unassembled WGS sequence"/>
</dbReference>